<keyword evidence="2 7" id="KW-0489">Methyltransferase</keyword>
<dbReference type="InterPro" id="IPR023576">
    <property type="entry name" value="UbiE/COQ5_MeTrFase_CS"/>
</dbReference>
<dbReference type="Gene3D" id="3.40.50.150">
    <property type="entry name" value="Vaccinia Virus protein VP39"/>
    <property type="match status" value="1"/>
</dbReference>
<accession>A0ABY9K0A8</accession>
<evidence type="ECO:0000313" key="8">
    <source>
        <dbReference type="Proteomes" id="UP001197974"/>
    </source>
</evidence>
<dbReference type="RefSeq" id="WP_226539618.1">
    <property type="nucleotide sequence ID" value="NZ_CP129013.1"/>
</dbReference>
<feature type="domain" description="Methyltransferase type 11" evidence="6">
    <location>
        <begin position="41"/>
        <end position="134"/>
    </location>
</feature>
<name>A0ABY9K0A8_9BACI</name>
<dbReference type="EC" id="2.1.-.-" evidence="7"/>
<keyword evidence="3 7" id="KW-0808">Transferase</keyword>
<comment type="pathway">
    <text evidence="1">Lipid metabolism.</text>
</comment>
<evidence type="ECO:0000313" key="7">
    <source>
        <dbReference type="EMBL" id="WLR43336.1"/>
    </source>
</evidence>
<sequence>MSNDYINMLANLAVHSAHPGGIALTKYAIEQVPLSIADKILDIGCGTGASSILLSNLGMEVVGVDHHPKMIEKANLLKKQQDSDATFLCEDITNLSFQDESFDCLLIESVLTFTPLKSSLNELSRVLKPKGWLIAIELTVKQTLTKDEKDELVAFYGFNEFYRNEEWVTLLKNSGYEVLVNENGEEIELSFEDAFSDVELGIGDSHSYETLNKHLLLTDKFQSKLGYRLFICQK</sequence>
<dbReference type="PANTHER" id="PTHR44307:SF2">
    <property type="entry name" value="PHOSPHOETHANOLAMINE METHYLTRANSFERASE ISOFORM X1"/>
    <property type="match status" value="1"/>
</dbReference>
<evidence type="ECO:0000259" key="6">
    <source>
        <dbReference type="Pfam" id="PF08241"/>
    </source>
</evidence>
<evidence type="ECO:0000256" key="5">
    <source>
        <dbReference type="ARBA" id="ARBA00025707"/>
    </source>
</evidence>
<dbReference type="Pfam" id="PF08241">
    <property type="entry name" value="Methyltransf_11"/>
    <property type="match status" value="1"/>
</dbReference>
<evidence type="ECO:0000256" key="2">
    <source>
        <dbReference type="ARBA" id="ARBA00022603"/>
    </source>
</evidence>
<dbReference type="EMBL" id="CP129013">
    <property type="protein sequence ID" value="WLR43336.1"/>
    <property type="molecule type" value="Genomic_DNA"/>
</dbReference>
<dbReference type="PROSITE" id="PS01184">
    <property type="entry name" value="UBIE_2"/>
    <property type="match status" value="1"/>
</dbReference>
<comment type="pathway">
    <text evidence="5">Phospholipid metabolism.</text>
</comment>
<organism evidence="7 8">
    <name type="scientific">Bacillus carboniphilus</name>
    <dbReference type="NCBI Taxonomy" id="86663"/>
    <lineage>
        <taxon>Bacteria</taxon>
        <taxon>Bacillati</taxon>
        <taxon>Bacillota</taxon>
        <taxon>Bacilli</taxon>
        <taxon>Bacillales</taxon>
        <taxon>Bacillaceae</taxon>
        <taxon>Bacillus</taxon>
    </lineage>
</organism>
<dbReference type="InterPro" id="IPR029063">
    <property type="entry name" value="SAM-dependent_MTases_sf"/>
</dbReference>
<dbReference type="GO" id="GO:0008168">
    <property type="term" value="F:methyltransferase activity"/>
    <property type="evidence" value="ECO:0007669"/>
    <property type="project" value="UniProtKB-KW"/>
</dbReference>
<keyword evidence="8" id="KW-1185">Reference proteome</keyword>
<dbReference type="InterPro" id="IPR013216">
    <property type="entry name" value="Methyltransf_11"/>
</dbReference>
<dbReference type="PANTHER" id="PTHR44307">
    <property type="entry name" value="PHOSPHOETHANOLAMINE METHYLTRANSFERASE"/>
    <property type="match status" value="1"/>
</dbReference>
<evidence type="ECO:0000256" key="4">
    <source>
        <dbReference type="ARBA" id="ARBA00022691"/>
    </source>
</evidence>
<protein>
    <submittedName>
        <fullName evidence="7">Class I SAM-dependent methyltransferase</fullName>
        <ecNumber evidence="7">2.1.-.-</ecNumber>
    </submittedName>
</protein>
<dbReference type="Proteomes" id="UP001197974">
    <property type="component" value="Chromosome"/>
</dbReference>
<evidence type="ECO:0000256" key="3">
    <source>
        <dbReference type="ARBA" id="ARBA00022679"/>
    </source>
</evidence>
<dbReference type="SUPFAM" id="SSF53335">
    <property type="entry name" value="S-adenosyl-L-methionine-dependent methyltransferases"/>
    <property type="match status" value="1"/>
</dbReference>
<evidence type="ECO:0000256" key="1">
    <source>
        <dbReference type="ARBA" id="ARBA00005189"/>
    </source>
</evidence>
<keyword evidence="4" id="KW-0949">S-adenosyl-L-methionine</keyword>
<dbReference type="GO" id="GO:0032259">
    <property type="term" value="P:methylation"/>
    <property type="evidence" value="ECO:0007669"/>
    <property type="project" value="UniProtKB-KW"/>
</dbReference>
<gene>
    <name evidence="7" type="ORF">LC087_03885</name>
</gene>
<reference evidence="7 8" key="1">
    <citation type="submission" date="2023-06" db="EMBL/GenBank/DDBJ databases">
        <title>Five Gram-positive bacteria isolated from mangrove sediments in Shenzhen, Guangdong, China.</title>
        <authorList>
            <person name="Yu S."/>
            <person name="Zheng W."/>
            <person name="Huang Y."/>
        </authorList>
    </citation>
    <scope>NUCLEOTIDE SEQUENCE [LARGE SCALE GENOMIC DNA]</scope>
    <source>
        <strain evidence="7 8">SaN35-3</strain>
    </source>
</reference>
<proteinExistence type="predicted"/>
<dbReference type="CDD" id="cd02440">
    <property type="entry name" value="AdoMet_MTases"/>
    <property type="match status" value="1"/>
</dbReference>